<accession>A0A9J6QV87</accession>
<dbReference type="PANTHER" id="PTHR42781">
    <property type="entry name" value="SPERMIDINE/PUTRESCINE IMPORT ATP-BINDING PROTEIN POTA"/>
    <property type="match status" value="1"/>
</dbReference>
<proteinExistence type="predicted"/>
<comment type="caution">
    <text evidence="5">The sequence shown here is derived from an EMBL/GenBank/DDBJ whole genome shotgun (WGS) entry which is preliminary data.</text>
</comment>
<evidence type="ECO:0000256" key="2">
    <source>
        <dbReference type="ARBA" id="ARBA00022741"/>
    </source>
</evidence>
<keyword evidence="3 5" id="KW-0067">ATP-binding</keyword>
<evidence type="ECO:0000256" key="3">
    <source>
        <dbReference type="ARBA" id="ARBA00022840"/>
    </source>
</evidence>
<evidence type="ECO:0000313" key="5">
    <source>
        <dbReference type="EMBL" id="MCU7379023.1"/>
    </source>
</evidence>
<dbReference type="PROSITE" id="PS00211">
    <property type="entry name" value="ABC_TRANSPORTER_1"/>
    <property type="match status" value="1"/>
</dbReference>
<evidence type="ECO:0000259" key="4">
    <source>
        <dbReference type="PROSITE" id="PS50893"/>
    </source>
</evidence>
<dbReference type="InterPro" id="IPR003593">
    <property type="entry name" value="AAA+_ATPase"/>
</dbReference>
<name>A0A9J6QV87_9FIRM</name>
<organism evidence="5 6">
    <name type="scientific">Hominibacterium faecale</name>
    <dbReference type="NCBI Taxonomy" id="2839743"/>
    <lineage>
        <taxon>Bacteria</taxon>
        <taxon>Bacillati</taxon>
        <taxon>Bacillota</taxon>
        <taxon>Clostridia</taxon>
        <taxon>Peptostreptococcales</taxon>
        <taxon>Anaerovoracaceae</taxon>
        <taxon>Hominibacterium</taxon>
    </lineage>
</organism>
<dbReference type="GO" id="GO:0005524">
    <property type="term" value="F:ATP binding"/>
    <property type="evidence" value="ECO:0007669"/>
    <property type="project" value="UniProtKB-KW"/>
</dbReference>
<keyword evidence="1" id="KW-0813">Transport</keyword>
<keyword evidence="2" id="KW-0547">Nucleotide-binding</keyword>
<dbReference type="InterPro" id="IPR017871">
    <property type="entry name" value="ABC_transporter-like_CS"/>
</dbReference>
<dbReference type="SUPFAM" id="SSF52540">
    <property type="entry name" value="P-loop containing nucleoside triphosphate hydrolases"/>
    <property type="match status" value="1"/>
</dbReference>
<reference evidence="5" key="1">
    <citation type="submission" date="2022-09" db="EMBL/GenBank/DDBJ databases">
        <title>Culturomic study of gut microbiota in children with autism spectrum disorder.</title>
        <authorList>
            <person name="Efimov B.A."/>
            <person name="Chaplin A.V."/>
            <person name="Sokolova S.R."/>
            <person name="Pikina A.P."/>
            <person name="Korzhanova M."/>
            <person name="Belova V."/>
            <person name="Korostin D."/>
        </authorList>
    </citation>
    <scope>NUCLEOTIDE SEQUENCE</scope>
    <source>
        <strain evidence="5">ASD5510</strain>
    </source>
</reference>
<keyword evidence="6" id="KW-1185">Reference proteome</keyword>
<dbReference type="InterPro" id="IPR027417">
    <property type="entry name" value="P-loop_NTPase"/>
</dbReference>
<dbReference type="Gene3D" id="3.40.50.300">
    <property type="entry name" value="P-loop containing nucleotide triphosphate hydrolases"/>
    <property type="match status" value="1"/>
</dbReference>
<gene>
    <name evidence="5" type="ORF">OBO34_11750</name>
</gene>
<feature type="domain" description="ABC transporter" evidence="4">
    <location>
        <begin position="2"/>
        <end position="228"/>
    </location>
</feature>
<evidence type="ECO:0000313" key="6">
    <source>
        <dbReference type="Proteomes" id="UP001065549"/>
    </source>
</evidence>
<sequence length="230" mass="26516">MCTYFKVKKKLDRFSVDVEYSFDRGVLVIQGESGAGKTTVLNCISGLKEPDEGKVLIEDTLVFDDKVNVPVKDRKIGYLFQNYALFPNMTVEKNVIYGIKNKKEYRDKSKRKELLDYADYIMETFQITHLKKRYPANISGGEKQRVALARAIVTQPRLLLLDEPFSALDVKTKEVVYEEFAAFKENLGIPTILITHDPRESELFADHRIFMKEGRLMRQAGDEKEPEKCC</sequence>
<protein>
    <submittedName>
        <fullName evidence="5">ATP-binding cassette domain-containing protein</fullName>
    </submittedName>
</protein>
<dbReference type="RefSeq" id="WP_148397704.1">
    <property type="nucleotide sequence ID" value="NZ_JAOSHN010000004.1"/>
</dbReference>
<dbReference type="GO" id="GO:0016887">
    <property type="term" value="F:ATP hydrolysis activity"/>
    <property type="evidence" value="ECO:0007669"/>
    <property type="project" value="InterPro"/>
</dbReference>
<dbReference type="PROSITE" id="PS50893">
    <property type="entry name" value="ABC_TRANSPORTER_2"/>
    <property type="match status" value="1"/>
</dbReference>
<dbReference type="EMBL" id="JAOSHN010000004">
    <property type="protein sequence ID" value="MCU7379023.1"/>
    <property type="molecule type" value="Genomic_DNA"/>
</dbReference>
<dbReference type="InterPro" id="IPR003439">
    <property type="entry name" value="ABC_transporter-like_ATP-bd"/>
</dbReference>
<dbReference type="InterPro" id="IPR050093">
    <property type="entry name" value="ABC_SmlMolc_Importer"/>
</dbReference>
<dbReference type="Pfam" id="PF00005">
    <property type="entry name" value="ABC_tran"/>
    <property type="match status" value="1"/>
</dbReference>
<dbReference type="AlphaFoldDB" id="A0A9J6QV87"/>
<dbReference type="SMART" id="SM00382">
    <property type="entry name" value="AAA"/>
    <property type="match status" value="1"/>
</dbReference>
<dbReference type="PANTHER" id="PTHR42781:SF4">
    <property type="entry name" value="SPERMIDINE_PUTRESCINE IMPORT ATP-BINDING PROTEIN POTA"/>
    <property type="match status" value="1"/>
</dbReference>
<evidence type="ECO:0000256" key="1">
    <source>
        <dbReference type="ARBA" id="ARBA00022448"/>
    </source>
</evidence>
<dbReference type="Proteomes" id="UP001065549">
    <property type="component" value="Unassembled WGS sequence"/>
</dbReference>